<keyword evidence="4" id="KW-0238">DNA-binding</keyword>
<dbReference type="GO" id="GO:0051026">
    <property type="term" value="P:chiasma assembly"/>
    <property type="evidence" value="ECO:0007669"/>
    <property type="project" value="TreeGrafter"/>
</dbReference>
<feature type="domain" description="DNA mismatch repair protein MutS core" evidence="6">
    <location>
        <begin position="263"/>
        <end position="573"/>
    </location>
</feature>
<evidence type="ECO:0000313" key="8">
    <source>
        <dbReference type="EMBL" id="ETS63720.1"/>
    </source>
</evidence>
<dbReference type="SUPFAM" id="SSF48334">
    <property type="entry name" value="DNA repair protein MutS, domain III"/>
    <property type="match status" value="1"/>
</dbReference>
<dbReference type="EMBL" id="AWNI01000008">
    <property type="protein sequence ID" value="ETS63720.1"/>
    <property type="molecule type" value="Genomic_DNA"/>
</dbReference>
<feature type="compositionally biased region" description="Polar residues" evidence="5">
    <location>
        <begin position="1"/>
        <end position="17"/>
    </location>
</feature>
<dbReference type="InterPro" id="IPR000432">
    <property type="entry name" value="DNA_mismatch_repair_MutS_C"/>
</dbReference>
<dbReference type="Pfam" id="PF05192">
    <property type="entry name" value="MutS_III"/>
    <property type="match status" value="1"/>
</dbReference>
<proteinExistence type="inferred from homology"/>
<comment type="similarity">
    <text evidence="1">Belongs to the DNA mismatch repair MutS family.</text>
</comment>
<feature type="region of interest" description="Disordered" evidence="5">
    <location>
        <begin position="588"/>
        <end position="627"/>
    </location>
</feature>
<dbReference type="OrthoDB" id="29596at2759"/>
<evidence type="ECO:0008006" key="10">
    <source>
        <dbReference type="Google" id="ProtNLM"/>
    </source>
</evidence>
<dbReference type="SMART" id="SM00534">
    <property type="entry name" value="MUTSac"/>
    <property type="match status" value="1"/>
</dbReference>
<evidence type="ECO:0000259" key="7">
    <source>
        <dbReference type="SMART" id="SM00534"/>
    </source>
</evidence>
<dbReference type="PANTHER" id="PTHR11361">
    <property type="entry name" value="DNA MISMATCH REPAIR PROTEIN MUTS FAMILY MEMBER"/>
    <property type="match status" value="1"/>
</dbReference>
<dbReference type="SMART" id="SM00533">
    <property type="entry name" value="MUTSd"/>
    <property type="match status" value="1"/>
</dbReference>
<dbReference type="Pfam" id="PF00488">
    <property type="entry name" value="MutS_V"/>
    <property type="match status" value="1"/>
</dbReference>
<dbReference type="InterPro" id="IPR027417">
    <property type="entry name" value="P-loop_NTPase"/>
</dbReference>
<dbReference type="Proteomes" id="UP000019462">
    <property type="component" value="Unassembled WGS sequence"/>
</dbReference>
<reference evidence="8 9" key="1">
    <citation type="journal article" date="2014" name="Genome Announc.">
        <title>Genome sequence of the basidiomycetous fungus Pseudozyma aphidis DSM70725, an efficient producer of biosurfactant mannosylerythritol lipids.</title>
        <authorList>
            <person name="Lorenz S."/>
            <person name="Guenther M."/>
            <person name="Grumaz C."/>
            <person name="Rupp S."/>
            <person name="Zibek S."/>
            <person name="Sohn K."/>
        </authorList>
    </citation>
    <scope>NUCLEOTIDE SEQUENCE [LARGE SCALE GENOMIC DNA]</scope>
    <source>
        <strain evidence="9">ATCC 32657 / CBS 517.83 / DSM 70725 / JCM 10318 / NBRC 10182 / NRRL Y-7954 / St-0401</strain>
    </source>
</reference>
<keyword evidence="2" id="KW-0547">Nucleotide-binding</keyword>
<dbReference type="InterPro" id="IPR036187">
    <property type="entry name" value="DNA_mismatch_repair_MutS_sf"/>
</dbReference>
<dbReference type="InterPro" id="IPR045076">
    <property type="entry name" value="MutS"/>
</dbReference>
<organism evidence="8 9">
    <name type="scientific">Moesziomyces aphidis</name>
    <name type="common">Pseudozyma aphidis</name>
    <dbReference type="NCBI Taxonomy" id="84754"/>
    <lineage>
        <taxon>Eukaryota</taxon>
        <taxon>Fungi</taxon>
        <taxon>Dikarya</taxon>
        <taxon>Basidiomycota</taxon>
        <taxon>Ustilaginomycotina</taxon>
        <taxon>Ustilaginomycetes</taxon>
        <taxon>Ustilaginales</taxon>
        <taxon>Ustilaginaceae</taxon>
        <taxon>Moesziomyces</taxon>
    </lineage>
</organism>
<name>W3VQJ9_MOEAP</name>
<evidence type="ECO:0000313" key="9">
    <source>
        <dbReference type="Proteomes" id="UP000019462"/>
    </source>
</evidence>
<evidence type="ECO:0000256" key="5">
    <source>
        <dbReference type="SAM" id="MobiDB-lite"/>
    </source>
</evidence>
<feature type="region of interest" description="Disordered" evidence="5">
    <location>
        <begin position="1"/>
        <end position="30"/>
    </location>
</feature>
<dbReference type="GO" id="GO:0005634">
    <property type="term" value="C:nucleus"/>
    <property type="evidence" value="ECO:0007669"/>
    <property type="project" value="TreeGrafter"/>
</dbReference>
<dbReference type="GO" id="GO:0006298">
    <property type="term" value="P:mismatch repair"/>
    <property type="evidence" value="ECO:0007669"/>
    <property type="project" value="InterPro"/>
</dbReference>
<dbReference type="HOGENOM" id="CLU_002472_8_0_1"/>
<protein>
    <recommendedName>
        <fullName evidence="10">DNA mismatch repair proteins mutS family domain-containing protein</fullName>
    </recommendedName>
</protein>
<dbReference type="GO" id="GO:0005524">
    <property type="term" value="F:ATP binding"/>
    <property type="evidence" value="ECO:0007669"/>
    <property type="project" value="UniProtKB-KW"/>
</dbReference>
<dbReference type="InterPro" id="IPR007696">
    <property type="entry name" value="DNA_mismatch_repair_MutS_core"/>
</dbReference>
<dbReference type="GO" id="GO:0030983">
    <property type="term" value="F:mismatched DNA binding"/>
    <property type="evidence" value="ECO:0007669"/>
    <property type="project" value="InterPro"/>
</dbReference>
<feature type="domain" description="DNA mismatch repair proteins mutS family" evidence="7">
    <location>
        <begin position="636"/>
        <end position="816"/>
    </location>
</feature>
<dbReference type="Gene3D" id="3.40.50.300">
    <property type="entry name" value="P-loop containing nucleotide triphosphate hydrolases"/>
    <property type="match status" value="1"/>
</dbReference>
<accession>W3VQJ9</accession>
<dbReference type="SUPFAM" id="SSF52540">
    <property type="entry name" value="P-loop containing nucleoside triphosphate hydrolases"/>
    <property type="match status" value="1"/>
</dbReference>
<dbReference type="Gene3D" id="1.10.1420.10">
    <property type="match status" value="1"/>
</dbReference>
<feature type="compositionally biased region" description="Basic and acidic residues" evidence="5">
    <location>
        <begin position="588"/>
        <end position="614"/>
    </location>
</feature>
<evidence type="ECO:0000256" key="2">
    <source>
        <dbReference type="ARBA" id="ARBA00022741"/>
    </source>
</evidence>
<evidence type="ECO:0000256" key="1">
    <source>
        <dbReference type="ARBA" id="ARBA00006271"/>
    </source>
</evidence>
<dbReference type="PANTHER" id="PTHR11361:SF20">
    <property type="entry name" value="MUTS PROTEIN HOMOLOG 5"/>
    <property type="match status" value="1"/>
</dbReference>
<evidence type="ECO:0000256" key="3">
    <source>
        <dbReference type="ARBA" id="ARBA00022840"/>
    </source>
</evidence>
<dbReference type="AlphaFoldDB" id="W3VQJ9"/>
<evidence type="ECO:0000256" key="4">
    <source>
        <dbReference type="ARBA" id="ARBA00023125"/>
    </source>
</evidence>
<keyword evidence="9" id="KW-1185">Reference proteome</keyword>
<dbReference type="GO" id="GO:0140664">
    <property type="term" value="F:ATP-dependent DNA damage sensor activity"/>
    <property type="evidence" value="ECO:0007669"/>
    <property type="project" value="InterPro"/>
</dbReference>
<comment type="caution">
    <text evidence="8">The sequence shown here is derived from an EMBL/GenBank/DDBJ whole genome shotgun (WGS) entry which is preliminary data.</text>
</comment>
<keyword evidence="3" id="KW-0067">ATP-binding</keyword>
<evidence type="ECO:0000259" key="6">
    <source>
        <dbReference type="SMART" id="SM00533"/>
    </source>
</evidence>
<gene>
    <name evidence="8" type="ORF">PaG_02028</name>
</gene>
<sequence>MSSAPPSDAVNATTPSANARAATHDQEDRASTALRDLPLSAVAIHVQRGHLGCAVFVEEEQQLFLCEDLPCNFFSPQQVNPAPLQNVDHNSELMRDDIAAKATATVHGSAASVLESYEGSAVAISSRHHPGIFDLPGSPPSRFADFLRASVEVRPARDFQLALGLAGIAEVTACTDALTIDGEGLLPSAVLTDAKISRSKATISICSVGPLLSGLRNRLDVGRSLVLSVLSLDEYLFVDENTLRSMSICSSDPHAFVHAKAGREGFTVLGELYTPSMPLLQRWIMLPLANRAEIQRRHDAVELLVRHEAYSEIIEIRSRLAELGKIPQICHQLNKGLGSASLWDKLRKTCHAILRIRMELNTLNLSSSELIREIKDQLQSKNEGKITLQPGVDAHLDELRERSANLPSLLERVASELKGQPAFHSVTRQVEFKSLSCGLVFGIHVVYFPQIGYLIVVPRGDTIGTEYDATLEHQFASEETVYLKNNLMADMDQNLGDVSSFIVDREIELLDGLHAVLDDSITDLLAAHTALCQLDCLMAFARAATLYELRRPTLVEEQVIKLKGSRHALKALSDESFVPNDLELRGGRGVAHDRDEARARPIEARDGSHEDRESPLSIETASLPPSQASASAGDKFSVMVLTGAFLSQCGCFVPATYAELGVFDKILTRMKQDESLSSEGSSFTRELGRLHRAMSMATEKSLVILDEVGRECRSDDGAGLFIATIYDFLQRGSKCPIVISATHHLRAIERHFPADLPIERAHMQTILLPTLVEAFKSLTYLYRLRPGFAGASHACHCARLCGVPGSVVELAEHICRVGLRAWHKSEADQDEAIVRRLLQLDLGNDEDEQQQQPAMEDNEAIRLLELVLRPEEGAGSTQG</sequence>